<dbReference type="Proteomes" id="UP000030664">
    <property type="component" value="Unassembled WGS sequence"/>
</dbReference>
<sequence>MFVRKVRTASGATAVQIAERRGGRDKVLEHLGSAHTEAELTALLEAARVKMHPGQGELDLSA</sequence>
<evidence type="ECO:0000313" key="2">
    <source>
        <dbReference type="Proteomes" id="UP000030664"/>
    </source>
</evidence>
<feature type="non-terminal residue" evidence="1">
    <location>
        <position position="62"/>
    </location>
</feature>
<organism evidence="1 2">
    <name type="scientific">Kocuria marina</name>
    <dbReference type="NCBI Taxonomy" id="223184"/>
    <lineage>
        <taxon>Bacteria</taxon>
        <taxon>Bacillati</taxon>
        <taxon>Actinomycetota</taxon>
        <taxon>Actinomycetes</taxon>
        <taxon>Micrococcales</taxon>
        <taxon>Micrococcaceae</taxon>
        <taxon>Kocuria</taxon>
    </lineage>
</organism>
<dbReference type="EMBL" id="JROM01000048">
    <property type="protein sequence ID" value="KHE73735.1"/>
    <property type="molecule type" value="Genomic_DNA"/>
</dbReference>
<accession>A0A0B0DAC8</accession>
<dbReference type="AlphaFoldDB" id="A0A0B0DAC8"/>
<proteinExistence type="predicted"/>
<comment type="caution">
    <text evidence="1">The sequence shown here is derived from an EMBL/GenBank/DDBJ whole genome shotgun (WGS) entry which is preliminary data.</text>
</comment>
<gene>
    <name evidence="1" type="ORF">AS25_11360</name>
</gene>
<dbReference type="eggNOG" id="COG5421">
    <property type="taxonomic scope" value="Bacteria"/>
</dbReference>
<reference evidence="1 2" key="1">
    <citation type="submission" date="2014-09" db="EMBL/GenBank/DDBJ databases">
        <title>High-quality draft genome sequence of Kocuria marina SO9-6, an actinobacterium isolated from a copper mine.</title>
        <authorList>
            <person name="Castro D.B."/>
            <person name="Pereira L.B."/>
            <person name="Silva M.V."/>
            <person name="Silva B.P."/>
            <person name="Zanardi B.R."/>
            <person name="Carlos C."/>
            <person name="Belgini D.R."/>
            <person name="Limache E.G."/>
            <person name="Lacerda G.V."/>
            <person name="Nery M.B."/>
            <person name="Gomes M.B."/>
            <person name="Souza S."/>
            <person name="Silva T.M."/>
            <person name="Rodrigues V.D."/>
            <person name="Paulino L.C."/>
            <person name="Vicentini R."/>
            <person name="Ferraz L.F."/>
            <person name="Ottoboni L.M."/>
        </authorList>
    </citation>
    <scope>NUCLEOTIDE SEQUENCE [LARGE SCALE GENOMIC DNA]</scope>
    <source>
        <strain evidence="1 2">SO9-6</strain>
    </source>
</reference>
<name>A0A0B0DAC8_9MICC</name>
<protein>
    <submittedName>
        <fullName evidence="1">Uncharacterized protein</fullName>
    </submittedName>
</protein>
<evidence type="ECO:0000313" key="1">
    <source>
        <dbReference type="EMBL" id="KHE73735.1"/>
    </source>
</evidence>